<evidence type="ECO:0000256" key="4">
    <source>
        <dbReference type="PROSITE-ProRule" id="PRU00175"/>
    </source>
</evidence>
<evidence type="ECO:0000256" key="1">
    <source>
        <dbReference type="ARBA" id="ARBA00022723"/>
    </source>
</evidence>
<dbReference type="CDD" id="cd16449">
    <property type="entry name" value="RING-HC"/>
    <property type="match status" value="1"/>
</dbReference>
<dbReference type="PROSITE" id="PS00518">
    <property type="entry name" value="ZF_RING_1"/>
    <property type="match status" value="1"/>
</dbReference>
<dbReference type="Proteomes" id="UP001497623">
    <property type="component" value="Unassembled WGS sequence"/>
</dbReference>
<evidence type="ECO:0000313" key="7">
    <source>
        <dbReference type="Proteomes" id="UP001497623"/>
    </source>
</evidence>
<protein>
    <recommendedName>
        <fullName evidence="5">RING-type domain-containing protein</fullName>
    </recommendedName>
</protein>
<dbReference type="InterPro" id="IPR017907">
    <property type="entry name" value="Znf_RING_CS"/>
</dbReference>
<dbReference type="AlphaFoldDB" id="A0AAV2ST40"/>
<dbReference type="PROSITE" id="PS50089">
    <property type="entry name" value="ZF_RING_2"/>
    <property type="match status" value="1"/>
</dbReference>
<gene>
    <name evidence="6" type="ORF">MNOR_LOCUS41196</name>
</gene>
<dbReference type="Gene3D" id="3.30.160.60">
    <property type="entry name" value="Classic Zinc Finger"/>
    <property type="match status" value="1"/>
</dbReference>
<dbReference type="Gene3D" id="3.30.40.10">
    <property type="entry name" value="Zinc/RING finger domain, C3HC4 (zinc finger)"/>
    <property type="match status" value="1"/>
</dbReference>
<dbReference type="InterPro" id="IPR018957">
    <property type="entry name" value="Znf_C3HC4_RING-type"/>
</dbReference>
<dbReference type="InterPro" id="IPR001841">
    <property type="entry name" value="Znf_RING"/>
</dbReference>
<comment type="caution">
    <text evidence="6">The sequence shown here is derived from an EMBL/GenBank/DDBJ whole genome shotgun (WGS) entry which is preliminary data.</text>
</comment>
<accession>A0AAV2ST40</accession>
<reference evidence="6 7" key="1">
    <citation type="submission" date="2024-05" db="EMBL/GenBank/DDBJ databases">
        <authorList>
            <person name="Wallberg A."/>
        </authorList>
    </citation>
    <scope>NUCLEOTIDE SEQUENCE [LARGE SCALE GENOMIC DNA]</scope>
</reference>
<proteinExistence type="predicted"/>
<dbReference type="Pfam" id="PF00097">
    <property type="entry name" value="zf-C3HC4"/>
    <property type="match status" value="1"/>
</dbReference>
<feature type="domain" description="RING-type" evidence="5">
    <location>
        <begin position="6"/>
        <end position="48"/>
    </location>
</feature>
<dbReference type="PANTHER" id="PTHR25462:SF296">
    <property type="entry name" value="MEIOTIC P26, ISOFORM F"/>
    <property type="match status" value="1"/>
</dbReference>
<dbReference type="EMBL" id="CAXKWB010143889">
    <property type="protein sequence ID" value="CAL4246171.1"/>
    <property type="molecule type" value="Genomic_DNA"/>
</dbReference>
<name>A0AAV2ST40_MEGNR</name>
<keyword evidence="7" id="KW-1185">Reference proteome</keyword>
<dbReference type="PANTHER" id="PTHR25462">
    <property type="entry name" value="BONUS, ISOFORM C-RELATED"/>
    <property type="match status" value="1"/>
</dbReference>
<dbReference type="InterPro" id="IPR047153">
    <property type="entry name" value="TRIM45/56/19-like"/>
</dbReference>
<keyword evidence="1" id="KW-0479">Metal-binding</keyword>
<dbReference type="InterPro" id="IPR013083">
    <property type="entry name" value="Znf_RING/FYVE/PHD"/>
</dbReference>
<evidence type="ECO:0000259" key="5">
    <source>
        <dbReference type="PROSITE" id="PS50089"/>
    </source>
</evidence>
<keyword evidence="3" id="KW-0862">Zinc</keyword>
<keyword evidence="2 4" id="KW-0863">Zinc-finger</keyword>
<dbReference type="SUPFAM" id="SSF57845">
    <property type="entry name" value="B-box zinc-binding domain"/>
    <property type="match status" value="1"/>
</dbReference>
<dbReference type="GO" id="GO:0008270">
    <property type="term" value="F:zinc ion binding"/>
    <property type="evidence" value="ECO:0007669"/>
    <property type="project" value="UniProtKB-KW"/>
</dbReference>
<sequence>MESSACKICFLQLEGPDRRPRFLGCGHSFCTNCIIKMIYNNKVKCPLCFKIQENVKNVEDLPIAYALEELVGAMSVSKPKVPPKPKAMSVPKQVSNKDDNSLCKEHKFNNIFYCDNHHVFICHVCTIVEHPNTKCKVITKQEIIDQKKTAYSNTLENLFKSSADSSSRYKLFKKEIVACKEQHKELSSKLWELAQMHSDQAIKLDQSCKYIQDAIEVFKITQTQIETMKVDISSSKSLTDLVKVKNNLNPLVSEHNNFWKETWAWHQMYMEVHAAREDIVTGLKEFIGKEKEELKKSTNRACNLEGGAQKTVLSKNKTGQKDSKSADFEIHIPHIFHMQYFKKSRK</sequence>
<evidence type="ECO:0000256" key="3">
    <source>
        <dbReference type="ARBA" id="ARBA00022833"/>
    </source>
</evidence>
<dbReference type="GO" id="GO:0061630">
    <property type="term" value="F:ubiquitin protein ligase activity"/>
    <property type="evidence" value="ECO:0007669"/>
    <property type="project" value="TreeGrafter"/>
</dbReference>
<evidence type="ECO:0000256" key="2">
    <source>
        <dbReference type="ARBA" id="ARBA00022771"/>
    </source>
</evidence>
<dbReference type="SUPFAM" id="SSF57850">
    <property type="entry name" value="RING/U-box"/>
    <property type="match status" value="1"/>
</dbReference>
<feature type="non-terminal residue" evidence="6">
    <location>
        <position position="346"/>
    </location>
</feature>
<organism evidence="6 7">
    <name type="scientific">Meganyctiphanes norvegica</name>
    <name type="common">Northern krill</name>
    <name type="synonym">Thysanopoda norvegica</name>
    <dbReference type="NCBI Taxonomy" id="48144"/>
    <lineage>
        <taxon>Eukaryota</taxon>
        <taxon>Metazoa</taxon>
        <taxon>Ecdysozoa</taxon>
        <taxon>Arthropoda</taxon>
        <taxon>Crustacea</taxon>
        <taxon>Multicrustacea</taxon>
        <taxon>Malacostraca</taxon>
        <taxon>Eumalacostraca</taxon>
        <taxon>Eucarida</taxon>
        <taxon>Euphausiacea</taxon>
        <taxon>Euphausiidae</taxon>
        <taxon>Meganyctiphanes</taxon>
    </lineage>
</organism>
<dbReference type="SMART" id="SM00184">
    <property type="entry name" value="RING"/>
    <property type="match status" value="1"/>
</dbReference>
<evidence type="ECO:0000313" key="6">
    <source>
        <dbReference type="EMBL" id="CAL4246171.1"/>
    </source>
</evidence>